<dbReference type="InterPro" id="IPR036691">
    <property type="entry name" value="Endo/exonu/phosph_ase_sf"/>
</dbReference>
<feature type="transmembrane region" description="Helical" evidence="9">
    <location>
        <begin position="49"/>
        <end position="70"/>
    </location>
</feature>
<dbReference type="InterPro" id="IPR005135">
    <property type="entry name" value="Endo/exonuclease/phosphatase"/>
</dbReference>
<keyword evidence="6" id="KW-0378">Hydrolase</keyword>
<dbReference type="Gene3D" id="3.60.10.10">
    <property type="entry name" value="Endonuclease/exonuclease/phosphatase"/>
    <property type="match status" value="1"/>
</dbReference>
<evidence type="ECO:0000256" key="1">
    <source>
        <dbReference type="ARBA" id="ARBA00001936"/>
    </source>
</evidence>
<dbReference type="InterPro" id="IPR020847">
    <property type="entry name" value="AP_endonuclease_F1_BS"/>
</dbReference>
<keyword evidence="3" id="KW-0540">Nuclease</keyword>
<name>A0ABQ2CY64_9DEIO</name>
<gene>
    <name evidence="11" type="ORF">GCM10008938_04410</name>
</gene>
<keyword evidence="12" id="KW-1185">Reference proteome</keyword>
<dbReference type="PANTHER" id="PTHR15822:SF4">
    <property type="entry name" value="TYROSYL-DNA PHOSPHODIESTERASE 2"/>
    <property type="match status" value="1"/>
</dbReference>
<proteinExistence type="predicted"/>
<comment type="cofactor">
    <cofactor evidence="2">
        <name>Mg(2+)</name>
        <dbReference type="ChEBI" id="CHEBI:18420"/>
    </cofactor>
</comment>
<dbReference type="PANTHER" id="PTHR15822">
    <property type="entry name" value="TRAF AND TNF RECEPTOR-ASSOCIATED PROTEIN"/>
    <property type="match status" value="1"/>
</dbReference>
<keyword evidence="7" id="KW-0460">Magnesium</keyword>
<comment type="cofactor">
    <cofactor evidence="1">
        <name>Mn(2+)</name>
        <dbReference type="ChEBI" id="CHEBI:29035"/>
    </cofactor>
</comment>
<feature type="transmembrane region" description="Helical" evidence="9">
    <location>
        <begin position="20"/>
        <end position="42"/>
    </location>
</feature>
<keyword evidence="5" id="KW-0227">DNA damage</keyword>
<evidence type="ECO:0000313" key="11">
    <source>
        <dbReference type="EMBL" id="GGJ21315.1"/>
    </source>
</evidence>
<keyword evidence="9" id="KW-0472">Membrane</keyword>
<organism evidence="11 12">
    <name type="scientific">Deinococcus roseus</name>
    <dbReference type="NCBI Taxonomy" id="392414"/>
    <lineage>
        <taxon>Bacteria</taxon>
        <taxon>Thermotogati</taxon>
        <taxon>Deinococcota</taxon>
        <taxon>Deinococci</taxon>
        <taxon>Deinococcales</taxon>
        <taxon>Deinococcaceae</taxon>
        <taxon>Deinococcus</taxon>
    </lineage>
</organism>
<evidence type="ECO:0000313" key="12">
    <source>
        <dbReference type="Proteomes" id="UP000632222"/>
    </source>
</evidence>
<dbReference type="Proteomes" id="UP000632222">
    <property type="component" value="Unassembled WGS sequence"/>
</dbReference>
<evidence type="ECO:0000256" key="3">
    <source>
        <dbReference type="ARBA" id="ARBA00022722"/>
    </source>
</evidence>
<evidence type="ECO:0000256" key="9">
    <source>
        <dbReference type="SAM" id="Phobius"/>
    </source>
</evidence>
<evidence type="ECO:0000256" key="7">
    <source>
        <dbReference type="ARBA" id="ARBA00022842"/>
    </source>
</evidence>
<keyword evidence="8" id="KW-0234">DNA repair</keyword>
<feature type="domain" description="Endonuclease/exonuclease/phosphatase" evidence="10">
    <location>
        <begin position="82"/>
        <end position="301"/>
    </location>
</feature>
<keyword evidence="9" id="KW-1133">Transmembrane helix</keyword>
<accession>A0ABQ2CY64</accession>
<keyword evidence="9" id="KW-0812">Transmembrane</keyword>
<dbReference type="EMBL" id="BMOD01000001">
    <property type="protein sequence ID" value="GGJ21315.1"/>
    <property type="molecule type" value="Genomic_DNA"/>
</dbReference>
<dbReference type="InterPro" id="IPR051547">
    <property type="entry name" value="TDP2-like"/>
</dbReference>
<dbReference type="SUPFAM" id="SSF56219">
    <property type="entry name" value="DNase I-like"/>
    <property type="match status" value="1"/>
</dbReference>
<evidence type="ECO:0000256" key="6">
    <source>
        <dbReference type="ARBA" id="ARBA00022801"/>
    </source>
</evidence>
<evidence type="ECO:0000256" key="2">
    <source>
        <dbReference type="ARBA" id="ARBA00001946"/>
    </source>
</evidence>
<keyword evidence="4" id="KW-0479">Metal-binding</keyword>
<evidence type="ECO:0000259" key="10">
    <source>
        <dbReference type="Pfam" id="PF03372"/>
    </source>
</evidence>
<dbReference type="Pfam" id="PF03372">
    <property type="entry name" value="Exo_endo_phos"/>
    <property type="match status" value="1"/>
</dbReference>
<evidence type="ECO:0000256" key="5">
    <source>
        <dbReference type="ARBA" id="ARBA00022763"/>
    </source>
</evidence>
<dbReference type="RefSeq" id="WP_188999146.1">
    <property type="nucleotide sequence ID" value="NZ_BMOD01000001.1"/>
</dbReference>
<protein>
    <recommendedName>
        <fullName evidence="10">Endonuclease/exonuclease/phosphatase domain-containing protein</fullName>
    </recommendedName>
</protein>
<evidence type="ECO:0000256" key="4">
    <source>
        <dbReference type="ARBA" id="ARBA00022723"/>
    </source>
</evidence>
<reference evidence="12" key="1">
    <citation type="journal article" date="2019" name="Int. J. Syst. Evol. Microbiol.">
        <title>The Global Catalogue of Microorganisms (GCM) 10K type strain sequencing project: providing services to taxonomists for standard genome sequencing and annotation.</title>
        <authorList>
            <consortium name="The Broad Institute Genomics Platform"/>
            <consortium name="The Broad Institute Genome Sequencing Center for Infectious Disease"/>
            <person name="Wu L."/>
            <person name="Ma J."/>
        </authorList>
    </citation>
    <scope>NUCLEOTIDE SEQUENCE [LARGE SCALE GENOMIC DNA]</scope>
    <source>
        <strain evidence="12">JCM 14370</strain>
    </source>
</reference>
<sequence>MLILWYLHQTRAETHWVYTFLASIPQHVYIIPTVLVVLWALFKKRWRVLLMQVPVVLVWLFLLMGLQLHWPAPVPSSSLRVMTWNLHGGIAGMKPILATVNQVKPDLLCVQEAKSFGPRLFAALQKQDPRWQMAQGDELVILSRFPVVQKRKLEFPSTPHIELEATVQVQGKTLHMVTAHLDRHRLNAAPWDPQFGNKMHERAQKVSHVRQEGVNVLLEAHNNAKQQNRLFLACGDFNMPPLGPLYRQLENQLDNAFAHSGLGFGHTWNASFKVLRIDHIWTSPDLVARKTWVEESTGSDHLPVVTDLQF</sequence>
<comment type="caution">
    <text evidence="11">The sequence shown here is derived from an EMBL/GenBank/DDBJ whole genome shotgun (WGS) entry which is preliminary data.</text>
</comment>
<evidence type="ECO:0000256" key="8">
    <source>
        <dbReference type="ARBA" id="ARBA00023204"/>
    </source>
</evidence>
<dbReference type="PROSITE" id="PS00726">
    <property type="entry name" value="AP_NUCLEASE_F1_1"/>
    <property type="match status" value="1"/>
</dbReference>